<name>A0A512L3U4_9PROT</name>
<accession>A0A512L3U4</accession>
<gene>
    <name evidence="1" type="ORF">TPL01_02600</name>
</gene>
<evidence type="ECO:0000313" key="1">
    <source>
        <dbReference type="EMBL" id="GEP29122.1"/>
    </source>
</evidence>
<reference evidence="1 2" key="1">
    <citation type="submission" date="2019-07" db="EMBL/GenBank/DDBJ databases">
        <title>Whole genome shotgun sequence of Thiobacillus plumbophilus NBRC 107929.</title>
        <authorList>
            <person name="Hosoyama A."/>
            <person name="Uohara A."/>
            <person name="Ohji S."/>
            <person name="Ichikawa N."/>
        </authorList>
    </citation>
    <scope>NUCLEOTIDE SEQUENCE [LARGE SCALE GENOMIC DNA]</scope>
    <source>
        <strain evidence="1 2">NBRC 107929</strain>
    </source>
</reference>
<dbReference type="Pfam" id="PF13469">
    <property type="entry name" value="Sulfotransfer_3"/>
    <property type="match status" value="2"/>
</dbReference>
<organism evidence="1 2">
    <name type="scientific">Sulfuriferula plumbiphila</name>
    <dbReference type="NCBI Taxonomy" id="171865"/>
    <lineage>
        <taxon>Bacteria</taxon>
        <taxon>Pseudomonadati</taxon>
        <taxon>Pseudomonadota</taxon>
        <taxon>Betaproteobacteria</taxon>
        <taxon>Nitrosomonadales</taxon>
        <taxon>Sulfuricellaceae</taxon>
        <taxon>Sulfuriferula</taxon>
    </lineage>
</organism>
<keyword evidence="2" id="KW-1185">Reference proteome</keyword>
<dbReference type="Gene3D" id="3.40.50.300">
    <property type="entry name" value="P-loop containing nucleotide triphosphate hydrolases"/>
    <property type="match status" value="1"/>
</dbReference>
<evidence type="ECO:0008006" key="3">
    <source>
        <dbReference type="Google" id="ProtNLM"/>
    </source>
</evidence>
<dbReference type="OrthoDB" id="1441538at2"/>
<dbReference type="EMBL" id="BKAD01000002">
    <property type="protein sequence ID" value="GEP29122.1"/>
    <property type="molecule type" value="Genomic_DNA"/>
</dbReference>
<sequence length="307" mass="34994">MSEFWLKVEKTLNHHGSQALRAARAGWWNVTRTPAQRPVIIVGCSRAGTTLVYKTFSESQVLGSLNRETHDFWVGMHPLANKNWDTHGLDAADASAADRDYVSRYFYRWTGQSRFVDKNNQNGLCVPYLHALFPDAHFVFIKRSPGDNLNSLIEGWGKPDEFATWSQRLPEKVAVENGRYTQWCFFLADGWRDYVNAPVEEVCAFQYNAINQAILDARAAIPARQWSEVLYEDLVRDPVGGFKRLFGEAGLPFDAAMQTHCENVLDTPYNAFSEIRLDKWKDGRNRDRVERVLPKVAAVARAMGYAL</sequence>
<dbReference type="SUPFAM" id="SSF52540">
    <property type="entry name" value="P-loop containing nucleoside triphosphate hydrolases"/>
    <property type="match status" value="1"/>
</dbReference>
<dbReference type="AlphaFoldDB" id="A0A512L3U4"/>
<protein>
    <recommendedName>
        <fullName evidence="3">Sulfotransferase family protein</fullName>
    </recommendedName>
</protein>
<proteinExistence type="predicted"/>
<evidence type="ECO:0000313" key="2">
    <source>
        <dbReference type="Proteomes" id="UP000321337"/>
    </source>
</evidence>
<comment type="caution">
    <text evidence="1">The sequence shown here is derived from an EMBL/GenBank/DDBJ whole genome shotgun (WGS) entry which is preliminary data.</text>
</comment>
<dbReference type="InterPro" id="IPR027417">
    <property type="entry name" value="P-loop_NTPase"/>
</dbReference>
<dbReference type="Proteomes" id="UP000321337">
    <property type="component" value="Unassembled WGS sequence"/>
</dbReference>
<dbReference type="RefSeq" id="WP_147069983.1">
    <property type="nucleotide sequence ID" value="NZ_AP021884.1"/>
</dbReference>